<sequence length="87" mass="9309">MFTGSALSAGPISQACLGTGSKSSQRLCVCIQQVADMTLNKSDQRLAAKIIKEPQKAQDVKMSKTAKDNAFWDKYSSFGQAAQAMCS</sequence>
<name>A0A7L9WRP4_9RHOB</name>
<reference evidence="1 2" key="1">
    <citation type="submission" date="2019-10" db="EMBL/GenBank/DDBJ databases">
        <title>Pseudopuniceibacterium sp. HQ09 islated from Antarctica.</title>
        <authorList>
            <person name="Liao L."/>
            <person name="Su S."/>
            <person name="Chen B."/>
            <person name="Yu Y."/>
        </authorList>
    </citation>
    <scope>NUCLEOTIDE SEQUENCE [LARGE SCALE GENOMIC DNA]</scope>
    <source>
        <strain evidence="1 2">HQ09</strain>
    </source>
</reference>
<dbReference type="EMBL" id="CP045201">
    <property type="protein sequence ID" value="QOL82593.1"/>
    <property type="molecule type" value="Genomic_DNA"/>
</dbReference>
<keyword evidence="2" id="KW-1185">Reference proteome</keyword>
<dbReference type="AlphaFoldDB" id="A0A7L9WRP4"/>
<evidence type="ECO:0000313" key="2">
    <source>
        <dbReference type="Proteomes" id="UP000594118"/>
    </source>
</evidence>
<evidence type="ECO:0008006" key="3">
    <source>
        <dbReference type="Google" id="ProtNLM"/>
    </source>
</evidence>
<dbReference type="Proteomes" id="UP000594118">
    <property type="component" value="Chromosome"/>
</dbReference>
<protein>
    <recommendedName>
        <fullName evidence="3">Arginine transporter</fullName>
    </recommendedName>
</protein>
<accession>A0A7L9WRP4</accession>
<organism evidence="1 2">
    <name type="scientific">Pseudooceanicola spongiae</name>
    <dbReference type="NCBI Taxonomy" id="2613965"/>
    <lineage>
        <taxon>Bacteria</taxon>
        <taxon>Pseudomonadati</taxon>
        <taxon>Pseudomonadota</taxon>
        <taxon>Alphaproteobacteria</taxon>
        <taxon>Rhodobacterales</taxon>
        <taxon>Paracoccaceae</taxon>
        <taxon>Pseudooceanicola</taxon>
    </lineage>
</organism>
<evidence type="ECO:0000313" key="1">
    <source>
        <dbReference type="EMBL" id="QOL82593.1"/>
    </source>
</evidence>
<dbReference type="KEGG" id="pshq:F3W81_18265"/>
<proteinExistence type="predicted"/>
<gene>
    <name evidence="1" type="ORF">F3W81_18265</name>
</gene>